<proteinExistence type="predicted"/>
<keyword evidence="2" id="KW-1185">Reference proteome</keyword>
<reference evidence="1" key="1">
    <citation type="journal article" date="2021" name="New Phytol.">
        <title>Evolutionary innovations through gain and loss of genes in the ectomycorrhizal Boletales.</title>
        <authorList>
            <person name="Wu G."/>
            <person name="Miyauchi S."/>
            <person name="Morin E."/>
            <person name="Kuo A."/>
            <person name="Drula E."/>
            <person name="Varga T."/>
            <person name="Kohler A."/>
            <person name="Feng B."/>
            <person name="Cao Y."/>
            <person name="Lipzen A."/>
            <person name="Daum C."/>
            <person name="Hundley H."/>
            <person name="Pangilinan J."/>
            <person name="Johnson J."/>
            <person name="Barry K."/>
            <person name="LaButti K."/>
            <person name="Ng V."/>
            <person name="Ahrendt S."/>
            <person name="Min B."/>
            <person name="Choi I.G."/>
            <person name="Park H."/>
            <person name="Plett J.M."/>
            <person name="Magnuson J."/>
            <person name="Spatafora J.W."/>
            <person name="Nagy L.G."/>
            <person name="Henrissat B."/>
            <person name="Grigoriev I.V."/>
            <person name="Yang Z.L."/>
            <person name="Xu J."/>
            <person name="Martin F.M."/>
        </authorList>
    </citation>
    <scope>NUCLEOTIDE SEQUENCE</scope>
    <source>
        <strain evidence="1">KUC20120723A-06</strain>
    </source>
</reference>
<evidence type="ECO:0000313" key="1">
    <source>
        <dbReference type="EMBL" id="KAH7927852.1"/>
    </source>
</evidence>
<name>A0ACB8BR43_9AGAM</name>
<accession>A0ACB8BR43</accession>
<dbReference type="EMBL" id="MU266360">
    <property type="protein sequence ID" value="KAH7927852.1"/>
    <property type="molecule type" value="Genomic_DNA"/>
</dbReference>
<protein>
    <submittedName>
        <fullName evidence="1">Pseudouridine synthase</fullName>
    </submittedName>
</protein>
<sequence>MSDILSTPSGKRAAVEAPESSDTAKYAKIDHEDAKIDESIADSPSLETAEINESQKGGSKEDKPARAGKRDAGGWPKSRKGKAKDTKNVGRRRGTRNEEAALSPDAGEPSGDQTPKAPRLPKRQSALLIGFCGTGCNGMQIQPDVRTIEGVLFEALVRAGAVSQDNADDPVKVSLSRAARTDAGVHAAGNLVSMKLITTIPGVKDFVGRVNEELPPEIRVWGYGRVQNSFNARMSCDSRKYTYFFPTYLLIPPKPGSAFYRSRQQHAESVQASTGLEGVPHRFWSSIDTESSTHDDDLLAKRKWRIEGDQVELLRQTAKKFEGTHNFHNFTVGREFGDRSSQRHMKKIEISEPVVYGDTEWISVLFHGQSFMLHQIRKMMAVLVLSCRTGTPSEVVDELYGPRMVLVPKMPALGLLLEYPIFDSYNRKVSSINEKLQPTHPEYRPVIDFEEHRPAIDAFKQKHIYENMRAIEDRDGVFDAWVRSIDIYGGDDLLYLNPKGIIPSAAVMKKGERRQNAFREKRRFDLTSFAPEKDTASAVDDEEAEEGSLYKDLEDTEG</sequence>
<dbReference type="Proteomes" id="UP000790709">
    <property type="component" value="Unassembled WGS sequence"/>
</dbReference>
<comment type="caution">
    <text evidence="1">The sequence shown here is derived from an EMBL/GenBank/DDBJ whole genome shotgun (WGS) entry which is preliminary data.</text>
</comment>
<gene>
    <name evidence="1" type="ORF">BV22DRAFT_1031335</name>
</gene>
<organism evidence="1 2">
    <name type="scientific">Leucogyrophana mollusca</name>
    <dbReference type="NCBI Taxonomy" id="85980"/>
    <lineage>
        <taxon>Eukaryota</taxon>
        <taxon>Fungi</taxon>
        <taxon>Dikarya</taxon>
        <taxon>Basidiomycota</taxon>
        <taxon>Agaricomycotina</taxon>
        <taxon>Agaricomycetes</taxon>
        <taxon>Agaricomycetidae</taxon>
        <taxon>Boletales</taxon>
        <taxon>Boletales incertae sedis</taxon>
        <taxon>Leucogyrophana</taxon>
    </lineage>
</organism>
<evidence type="ECO:0000313" key="2">
    <source>
        <dbReference type="Proteomes" id="UP000790709"/>
    </source>
</evidence>